<dbReference type="InterPro" id="IPR039565">
    <property type="entry name" value="BamD-like"/>
</dbReference>
<keyword evidence="2" id="KW-0472">Membrane</keyword>
<dbReference type="RefSeq" id="WP_092376614.1">
    <property type="nucleotide sequence ID" value="NZ_FORX01000014.1"/>
</dbReference>
<evidence type="ECO:0000313" key="7">
    <source>
        <dbReference type="Proteomes" id="UP000198635"/>
    </source>
</evidence>
<evidence type="ECO:0000256" key="3">
    <source>
        <dbReference type="ARBA" id="ARBA00023237"/>
    </source>
</evidence>
<evidence type="ECO:0000256" key="2">
    <source>
        <dbReference type="ARBA" id="ARBA00023136"/>
    </source>
</evidence>
<name>A0A1I3WWK5_9BACT</name>
<dbReference type="InterPro" id="IPR019734">
    <property type="entry name" value="TPR_rpt"/>
</dbReference>
<dbReference type="STRING" id="52560.SAMN04488082_11499"/>
<accession>A0A1I3WWK5</accession>
<evidence type="ECO:0000313" key="6">
    <source>
        <dbReference type="EMBL" id="SFK11854.1"/>
    </source>
</evidence>
<dbReference type="Pfam" id="PF13525">
    <property type="entry name" value="YfiO"/>
    <property type="match status" value="1"/>
</dbReference>
<dbReference type="InterPro" id="IPR011990">
    <property type="entry name" value="TPR-like_helical_dom_sf"/>
</dbReference>
<dbReference type="AlphaFoldDB" id="A0A1I3WWK5"/>
<dbReference type="Proteomes" id="UP000198635">
    <property type="component" value="Unassembled WGS sequence"/>
</dbReference>
<evidence type="ECO:0000259" key="5">
    <source>
        <dbReference type="Pfam" id="PF13525"/>
    </source>
</evidence>
<feature type="domain" description="Outer membrane lipoprotein BamD-like" evidence="5">
    <location>
        <begin position="29"/>
        <end position="201"/>
    </location>
</feature>
<dbReference type="PROSITE" id="PS50005">
    <property type="entry name" value="TPR"/>
    <property type="match status" value="1"/>
</dbReference>
<keyword evidence="3" id="KW-0998">Cell outer membrane</keyword>
<dbReference type="NCBIfam" id="TIGR03302">
    <property type="entry name" value="OM_YfiO"/>
    <property type="match status" value="1"/>
</dbReference>
<dbReference type="OrthoDB" id="9781894at2"/>
<gene>
    <name evidence="6" type="ORF">SAMN04488082_11499</name>
</gene>
<keyword evidence="1" id="KW-0732">Signal</keyword>
<protein>
    <submittedName>
        <fullName evidence="6">Beta-barrel assembly machine subunit BamD</fullName>
    </submittedName>
</protein>
<dbReference type="PANTHER" id="PTHR37423">
    <property type="entry name" value="SOLUBLE LYTIC MUREIN TRANSGLYCOSYLASE-RELATED"/>
    <property type="match status" value="1"/>
</dbReference>
<dbReference type="PANTHER" id="PTHR37423:SF6">
    <property type="entry name" value="CELL DIVISION COORDINATOR CPOB"/>
    <property type="match status" value="1"/>
</dbReference>
<feature type="repeat" description="TPR" evidence="4">
    <location>
        <begin position="69"/>
        <end position="102"/>
    </location>
</feature>
<sequence>MRNYLILFSFVLLLNGCGAIDYYFLTPPDDTAQELYENARGFMQDKEYVEAIDSLTKLNDRYPFSPYATEARLMLGDAYALDAQYLEAVDAYEEFLNMHPRHESIDYVLFQIGVNKYNSHRSIDLPHTQLGEAVETFRRLVNGYPDSTYREQALEYIVKCRKLMAEHEMFVADFYFKSGSYNAAWTRYTYIIENFSELDEIVQLAKSKAKVAYYYAQKQDNDTKRHPSKLKQYFDWL</sequence>
<evidence type="ECO:0000256" key="4">
    <source>
        <dbReference type="PROSITE-ProRule" id="PRU00339"/>
    </source>
</evidence>
<dbReference type="InterPro" id="IPR017689">
    <property type="entry name" value="BamD"/>
</dbReference>
<keyword evidence="7" id="KW-1185">Reference proteome</keyword>
<evidence type="ECO:0000256" key="1">
    <source>
        <dbReference type="ARBA" id="ARBA00022729"/>
    </source>
</evidence>
<dbReference type="EMBL" id="FORX01000014">
    <property type="protein sequence ID" value="SFK11854.1"/>
    <property type="molecule type" value="Genomic_DNA"/>
</dbReference>
<dbReference type="HAMAP" id="MF_00922">
    <property type="entry name" value="OM_assembly_BamD"/>
    <property type="match status" value="1"/>
</dbReference>
<dbReference type="SUPFAM" id="SSF48452">
    <property type="entry name" value="TPR-like"/>
    <property type="match status" value="1"/>
</dbReference>
<proteinExistence type="inferred from homology"/>
<dbReference type="Gene3D" id="1.25.40.10">
    <property type="entry name" value="Tetratricopeptide repeat domain"/>
    <property type="match status" value="1"/>
</dbReference>
<organism evidence="6 7">
    <name type="scientific">Desulfomicrobium apsheronum</name>
    <dbReference type="NCBI Taxonomy" id="52560"/>
    <lineage>
        <taxon>Bacteria</taxon>
        <taxon>Pseudomonadati</taxon>
        <taxon>Thermodesulfobacteriota</taxon>
        <taxon>Desulfovibrionia</taxon>
        <taxon>Desulfovibrionales</taxon>
        <taxon>Desulfomicrobiaceae</taxon>
        <taxon>Desulfomicrobium</taxon>
    </lineage>
</organism>
<keyword evidence="4" id="KW-0802">TPR repeat</keyword>
<reference evidence="7" key="1">
    <citation type="submission" date="2016-10" db="EMBL/GenBank/DDBJ databases">
        <authorList>
            <person name="Varghese N."/>
            <person name="Submissions S."/>
        </authorList>
    </citation>
    <scope>NUCLEOTIDE SEQUENCE [LARGE SCALE GENOMIC DNA]</scope>
    <source>
        <strain evidence="7">DSM 5918</strain>
    </source>
</reference>